<evidence type="ECO:0000313" key="5">
    <source>
        <dbReference type="EMBL" id="MBD1398539.1"/>
    </source>
</evidence>
<keyword evidence="4" id="KW-0408">Iron</keyword>
<protein>
    <submittedName>
        <fullName evidence="5">Group III truncated hemoglobin</fullName>
    </submittedName>
</protein>
<dbReference type="InterPro" id="IPR012292">
    <property type="entry name" value="Globin/Proto"/>
</dbReference>
<keyword evidence="3" id="KW-0479">Metal-binding</keyword>
<comment type="caution">
    <text evidence="5">The sequence shown here is derived from an EMBL/GenBank/DDBJ whole genome shotgun (WGS) entry which is preliminary data.</text>
</comment>
<dbReference type="EMBL" id="JACXAJ010000009">
    <property type="protein sequence ID" value="MBD1398539.1"/>
    <property type="molecule type" value="Genomic_DNA"/>
</dbReference>
<evidence type="ECO:0000313" key="6">
    <source>
        <dbReference type="Proteomes" id="UP000625551"/>
    </source>
</evidence>
<gene>
    <name evidence="5" type="ORF">H9Q13_15310</name>
</gene>
<dbReference type="Pfam" id="PF01152">
    <property type="entry name" value="Bac_globin"/>
    <property type="match status" value="1"/>
</dbReference>
<organism evidence="5 6">
    <name type="scientific">Pontibacter aquaedesilientis</name>
    <dbReference type="NCBI Taxonomy" id="2766980"/>
    <lineage>
        <taxon>Bacteria</taxon>
        <taxon>Pseudomonadati</taxon>
        <taxon>Bacteroidota</taxon>
        <taxon>Cytophagia</taxon>
        <taxon>Cytophagales</taxon>
        <taxon>Hymenobacteraceae</taxon>
        <taxon>Pontibacter</taxon>
    </lineage>
</organism>
<evidence type="ECO:0000256" key="2">
    <source>
        <dbReference type="ARBA" id="ARBA00022617"/>
    </source>
</evidence>
<reference evidence="5 6" key="1">
    <citation type="submission" date="2020-09" db="EMBL/GenBank/DDBJ databases">
        <title>Genome sequencing and assembly of Pontibacter sp.</title>
        <authorList>
            <person name="Chhetri G."/>
        </authorList>
    </citation>
    <scope>NUCLEOTIDE SEQUENCE [LARGE SCALE GENOMIC DNA]</scope>
    <source>
        <strain evidence="5 6">JH31</strain>
    </source>
</reference>
<keyword evidence="2" id="KW-0349">Heme</keyword>
<name>A0ABR7XJP6_9BACT</name>
<sequence length="129" mass="14827">MKGDITGEQDIKLLVDTFYGKVNDDELLGPIFNGFAQVNWEHHLPVMYSFWSSVLFGTMAYKGQPFPKHMRLPINRQHFARWVELFTQTADELFEGQKTQELKQKASSIAQIFQMKMGLIGTIGNKLTD</sequence>
<dbReference type="InterPro" id="IPR009050">
    <property type="entry name" value="Globin-like_sf"/>
</dbReference>
<keyword evidence="1" id="KW-0813">Transport</keyword>
<evidence type="ECO:0000256" key="1">
    <source>
        <dbReference type="ARBA" id="ARBA00022448"/>
    </source>
</evidence>
<accession>A0ABR7XJP6</accession>
<dbReference type="CDD" id="cd08916">
    <property type="entry name" value="TrHb3_P"/>
    <property type="match status" value="1"/>
</dbReference>
<dbReference type="Proteomes" id="UP000625551">
    <property type="component" value="Unassembled WGS sequence"/>
</dbReference>
<evidence type="ECO:0000256" key="3">
    <source>
        <dbReference type="ARBA" id="ARBA00022723"/>
    </source>
</evidence>
<dbReference type="InterPro" id="IPR001486">
    <property type="entry name" value="Hemoglobin_trunc"/>
</dbReference>
<dbReference type="Gene3D" id="1.10.490.10">
    <property type="entry name" value="Globins"/>
    <property type="match status" value="1"/>
</dbReference>
<dbReference type="SUPFAM" id="SSF46458">
    <property type="entry name" value="Globin-like"/>
    <property type="match status" value="1"/>
</dbReference>
<keyword evidence="6" id="KW-1185">Reference proteome</keyword>
<evidence type="ECO:0000256" key="4">
    <source>
        <dbReference type="ARBA" id="ARBA00023004"/>
    </source>
</evidence>
<proteinExistence type="predicted"/>
<dbReference type="RefSeq" id="WP_191184674.1">
    <property type="nucleotide sequence ID" value="NZ_JACXAJ010000009.1"/>
</dbReference>